<dbReference type="Proteomes" id="UP000028488">
    <property type="component" value="Plasmid pPDG2"/>
</dbReference>
<dbReference type="SUPFAM" id="SSF52096">
    <property type="entry name" value="ClpP/crotonase"/>
    <property type="match status" value="1"/>
</dbReference>
<dbReference type="InterPro" id="IPR029045">
    <property type="entry name" value="ClpP/crotonase-like_dom_sf"/>
</dbReference>
<proteinExistence type="inferred from homology"/>
<evidence type="ECO:0000313" key="8">
    <source>
        <dbReference type="Proteomes" id="UP000028488"/>
    </source>
</evidence>
<evidence type="ECO:0000256" key="5">
    <source>
        <dbReference type="ARBA" id="ARBA00023717"/>
    </source>
</evidence>
<dbReference type="CDD" id="cd06558">
    <property type="entry name" value="crotonase-like"/>
    <property type="match status" value="1"/>
</dbReference>
<gene>
    <name evidence="7" type="ORF">EP51_42270</name>
</gene>
<evidence type="ECO:0000256" key="6">
    <source>
        <dbReference type="RuleBase" id="RU003707"/>
    </source>
</evidence>
<comment type="catalytic activity">
    <reaction evidence="5">
        <text>a 4-saturated-(3S)-3-hydroxyacyl-CoA = a (3E)-enoyl-CoA + H2O</text>
        <dbReference type="Rhea" id="RHEA:20724"/>
        <dbReference type="ChEBI" id="CHEBI:15377"/>
        <dbReference type="ChEBI" id="CHEBI:58521"/>
        <dbReference type="ChEBI" id="CHEBI:137480"/>
        <dbReference type="EC" id="4.2.1.17"/>
    </reaction>
</comment>
<dbReference type="Pfam" id="PF00378">
    <property type="entry name" value="ECH_1"/>
    <property type="match status" value="1"/>
</dbReference>
<comment type="similarity">
    <text evidence="2 6">Belongs to the enoyl-CoA hydratase/isomerase family.</text>
</comment>
<keyword evidence="3" id="KW-0443">Lipid metabolism</keyword>
<dbReference type="PROSITE" id="PS00166">
    <property type="entry name" value="ENOYL_COA_HYDRATASE"/>
    <property type="match status" value="1"/>
</dbReference>
<evidence type="ECO:0000313" key="7">
    <source>
        <dbReference type="EMBL" id="AII10805.1"/>
    </source>
</evidence>
<comment type="function">
    <text evidence="1">Could possibly oxidize fatty acids using specific components.</text>
</comment>
<dbReference type="AlphaFoldDB" id="A0A076EXU4"/>
<name>A0A076EXU4_RHOOP</name>
<dbReference type="GO" id="GO:0004300">
    <property type="term" value="F:enoyl-CoA hydratase activity"/>
    <property type="evidence" value="ECO:0007669"/>
    <property type="project" value="UniProtKB-EC"/>
</dbReference>
<evidence type="ECO:0000256" key="2">
    <source>
        <dbReference type="ARBA" id="ARBA00005254"/>
    </source>
</evidence>
<geneLocation type="plasmid" evidence="7 8">
    <name>pPDG2</name>
</geneLocation>
<evidence type="ECO:0000256" key="1">
    <source>
        <dbReference type="ARBA" id="ARBA00002994"/>
    </source>
</evidence>
<keyword evidence="7" id="KW-0614">Plasmid</keyword>
<sequence length="262" mass="27661">MSITSDLVRLTAESGVATITLDSPHNRNALSAQLRVELSQHIESALRDDTIRVLVLTHTGPAFCAGADLREARNGDTSQSGRELVGLLESLMTSNKPVVARLTGPARAGGLGLVTACDFAIAADTVTFAFTEVRLGVIPSIISVPLRLRVLPHALHRLFLTGAAFSANYAAEIGLISTVTTADDLDRAIDDLTGALQLGSPGALAGVKTLLNPPGSQLHDEFREMLNLTARFFSSAEAQEGIRAFTEKRQPVWVPGPTGAAT</sequence>
<evidence type="ECO:0000256" key="4">
    <source>
        <dbReference type="ARBA" id="ARBA00023709"/>
    </source>
</evidence>
<dbReference type="InterPro" id="IPR051683">
    <property type="entry name" value="Enoyl-CoA_Hydratase/Isomerase"/>
</dbReference>
<reference evidence="7 8" key="1">
    <citation type="submission" date="2014-07" db="EMBL/GenBank/DDBJ databases">
        <title>Genome Sequence of Rhodococcus opacus Strain R7, a Biodegrader of Mono- and Polycyclic Aromatic Hydrocarbons.</title>
        <authorList>
            <person name="Di Gennaro P."/>
            <person name="Zampolli J."/>
            <person name="Presti I."/>
            <person name="Cappelletti M."/>
            <person name="D'Ursi P."/>
            <person name="Orro A."/>
            <person name="Mezzelani A."/>
            <person name="Milanesi L."/>
        </authorList>
    </citation>
    <scope>NUCLEOTIDE SEQUENCE [LARGE SCALE GENOMIC DNA]</scope>
    <source>
        <strain evidence="7 8">R7</strain>
        <plasmid evidence="7">pPDG2</plasmid>
    </source>
</reference>
<dbReference type="Gene3D" id="3.90.226.10">
    <property type="entry name" value="2-enoyl-CoA Hydratase, Chain A, domain 1"/>
    <property type="match status" value="1"/>
</dbReference>
<keyword evidence="3" id="KW-0276">Fatty acid metabolism</keyword>
<accession>A0A076EXU4</accession>
<dbReference type="PANTHER" id="PTHR42964:SF1">
    <property type="entry name" value="POLYKETIDE BIOSYNTHESIS ENOYL-COA HYDRATASE PKSH-RELATED"/>
    <property type="match status" value="1"/>
</dbReference>
<dbReference type="GO" id="GO:0006631">
    <property type="term" value="P:fatty acid metabolic process"/>
    <property type="evidence" value="ECO:0007669"/>
    <property type="project" value="UniProtKB-KW"/>
</dbReference>
<dbReference type="PANTHER" id="PTHR42964">
    <property type="entry name" value="ENOYL-COA HYDRATASE"/>
    <property type="match status" value="1"/>
</dbReference>
<dbReference type="InterPro" id="IPR001753">
    <property type="entry name" value="Enoyl-CoA_hydra/iso"/>
</dbReference>
<evidence type="ECO:0000256" key="3">
    <source>
        <dbReference type="ARBA" id="ARBA00022832"/>
    </source>
</evidence>
<dbReference type="EMBL" id="CP008949">
    <property type="protein sequence ID" value="AII10805.1"/>
    <property type="molecule type" value="Genomic_DNA"/>
</dbReference>
<dbReference type="InterPro" id="IPR018376">
    <property type="entry name" value="Enoyl-CoA_hyd/isom_CS"/>
</dbReference>
<organism evidence="7 8">
    <name type="scientific">Rhodococcus opacus</name>
    <name type="common">Nocardia opaca</name>
    <dbReference type="NCBI Taxonomy" id="37919"/>
    <lineage>
        <taxon>Bacteria</taxon>
        <taxon>Bacillati</taxon>
        <taxon>Actinomycetota</taxon>
        <taxon>Actinomycetes</taxon>
        <taxon>Mycobacteriales</taxon>
        <taxon>Nocardiaceae</taxon>
        <taxon>Rhodococcus</taxon>
    </lineage>
</organism>
<protein>
    <submittedName>
        <fullName evidence="7">Enoyl-CoA hydratase</fullName>
    </submittedName>
</protein>
<comment type="catalytic activity">
    <reaction evidence="4">
        <text>a (3S)-3-hydroxyacyl-CoA = a (2E)-enoyl-CoA + H2O</text>
        <dbReference type="Rhea" id="RHEA:16105"/>
        <dbReference type="ChEBI" id="CHEBI:15377"/>
        <dbReference type="ChEBI" id="CHEBI:57318"/>
        <dbReference type="ChEBI" id="CHEBI:58856"/>
        <dbReference type="EC" id="4.2.1.17"/>
    </reaction>
</comment>